<keyword evidence="11" id="KW-1071">Ligand-gated ion channel</keyword>
<comment type="similarity">
    <text evidence="2">Belongs to the glutamate-gated ion channel (TC 1.A.10.1) family.</text>
</comment>
<feature type="domain" description="Ionotropic glutamate receptor C-terminal" evidence="14">
    <location>
        <begin position="218"/>
        <end position="550"/>
    </location>
</feature>
<dbReference type="Pfam" id="PF10613">
    <property type="entry name" value="Lig_chan-Glu_bd"/>
    <property type="match status" value="1"/>
</dbReference>
<evidence type="ECO:0000259" key="14">
    <source>
        <dbReference type="SMART" id="SM00079"/>
    </source>
</evidence>
<comment type="caution">
    <text evidence="16">The sequence shown here is derived from an EMBL/GenBank/DDBJ whole genome shotgun (WGS) entry which is preliminary data.</text>
</comment>
<evidence type="ECO:0000256" key="6">
    <source>
        <dbReference type="ARBA" id="ARBA00022989"/>
    </source>
</evidence>
<keyword evidence="10" id="KW-0325">Glycoprotein</keyword>
<keyword evidence="4" id="KW-1003">Cell membrane</keyword>
<keyword evidence="5 13" id="KW-0812">Transmembrane</keyword>
<evidence type="ECO:0000256" key="7">
    <source>
        <dbReference type="ARBA" id="ARBA00023065"/>
    </source>
</evidence>
<evidence type="ECO:0000256" key="10">
    <source>
        <dbReference type="ARBA" id="ARBA00023180"/>
    </source>
</evidence>
<keyword evidence="12" id="KW-0407">Ion channel</keyword>
<evidence type="ECO:0000256" key="11">
    <source>
        <dbReference type="ARBA" id="ARBA00023286"/>
    </source>
</evidence>
<dbReference type="GO" id="GO:0005886">
    <property type="term" value="C:plasma membrane"/>
    <property type="evidence" value="ECO:0007669"/>
    <property type="project" value="UniProtKB-SubCell"/>
</dbReference>
<sequence length="550" mass="61814">MPVVTSQINHNNNSITSKSRLSSLAPSTTNRYYMEASVLYSLTFFLLQNTIQRDVIIIHDSPLTGSVLGVIESCFMGLADTTLFTYDLATLQRVFASPDHTTSRRYVVVLCSLEHTMEIFTEVRRSSLESRSVRWVVVSEEEVLGLTLSMVLREGTHVGLLVRVEPDLYHIFSSYVDMTSAIRFQKVGSWSVDTTTGYLKQPLFPDMSEFYLDLHGRQLKVTTVSSDPFFTLVYRGEGQSPLPDRGIDANIAQTLATFLNFTYEIVVPADRKWGGPQADGTVTGMIGEVYSHRAHLAICEITITVQRESVTDFTLPYFLESTTLVSPAPSELPRALAVFYPFSTYLWGLLAVVVLLMGPLVFLVSRGHDLSVPVVDPSLHSQQQQSVIQTPELGKENRDLLASVSATCFNVFRTIVIQGNLLPARSWPIRLVLFSWFAFCVILYALYSGTLTAYMTKPSFEPPIDSLEDALEAHRRFGFVPVAQQGTSNLRLWRVMNEKVMYMTPKLNSEVRATQRGRHRFHIARNTFLYQGYGIACRIGSPLTTVFDIM</sequence>
<organism evidence="16 17">
    <name type="scientific">Petrolisthes manimaculis</name>
    <dbReference type="NCBI Taxonomy" id="1843537"/>
    <lineage>
        <taxon>Eukaryota</taxon>
        <taxon>Metazoa</taxon>
        <taxon>Ecdysozoa</taxon>
        <taxon>Arthropoda</taxon>
        <taxon>Crustacea</taxon>
        <taxon>Multicrustacea</taxon>
        <taxon>Malacostraca</taxon>
        <taxon>Eumalacostraca</taxon>
        <taxon>Eucarida</taxon>
        <taxon>Decapoda</taxon>
        <taxon>Pleocyemata</taxon>
        <taxon>Anomura</taxon>
        <taxon>Galatheoidea</taxon>
        <taxon>Porcellanidae</taxon>
        <taxon>Petrolisthes</taxon>
    </lineage>
</organism>
<protein>
    <recommendedName>
        <fullName evidence="18">Ionotropic glutamate receptor C-terminal domain-containing protein</fullName>
    </recommendedName>
</protein>
<evidence type="ECO:0000256" key="2">
    <source>
        <dbReference type="ARBA" id="ARBA00008685"/>
    </source>
</evidence>
<evidence type="ECO:0000256" key="12">
    <source>
        <dbReference type="ARBA" id="ARBA00023303"/>
    </source>
</evidence>
<dbReference type="GO" id="GO:0050906">
    <property type="term" value="P:detection of stimulus involved in sensory perception"/>
    <property type="evidence" value="ECO:0007669"/>
    <property type="project" value="UniProtKB-ARBA"/>
</dbReference>
<name>A0AAE1Q0Q3_9EUCA</name>
<comment type="subcellular location">
    <subcellularLocation>
        <location evidence="1">Cell membrane</location>
        <topology evidence="1">Multi-pass membrane protein</topology>
    </subcellularLocation>
</comment>
<proteinExistence type="inferred from homology"/>
<dbReference type="EMBL" id="JAWZYT010001013">
    <property type="protein sequence ID" value="KAK4316522.1"/>
    <property type="molecule type" value="Genomic_DNA"/>
</dbReference>
<evidence type="ECO:0000259" key="15">
    <source>
        <dbReference type="SMART" id="SM00918"/>
    </source>
</evidence>
<evidence type="ECO:0000313" key="17">
    <source>
        <dbReference type="Proteomes" id="UP001292094"/>
    </source>
</evidence>
<dbReference type="InterPro" id="IPR019594">
    <property type="entry name" value="Glu/Gly-bd"/>
</dbReference>
<dbReference type="AlphaFoldDB" id="A0AAE1Q0Q3"/>
<keyword evidence="6 13" id="KW-1133">Transmembrane helix</keyword>
<dbReference type="SUPFAM" id="SSF53850">
    <property type="entry name" value="Periplasmic binding protein-like II"/>
    <property type="match status" value="1"/>
</dbReference>
<evidence type="ECO:0000256" key="1">
    <source>
        <dbReference type="ARBA" id="ARBA00004651"/>
    </source>
</evidence>
<feature type="domain" description="Ionotropic glutamate receptor L-glutamate and glycine-binding" evidence="15">
    <location>
        <begin position="228"/>
        <end position="291"/>
    </location>
</feature>
<dbReference type="Gene3D" id="3.40.190.10">
    <property type="entry name" value="Periplasmic binding protein-like II"/>
    <property type="match status" value="1"/>
</dbReference>
<evidence type="ECO:0000256" key="9">
    <source>
        <dbReference type="ARBA" id="ARBA00023170"/>
    </source>
</evidence>
<gene>
    <name evidence="16" type="ORF">Pmani_012299</name>
</gene>
<keyword evidence="9" id="KW-0675">Receptor</keyword>
<dbReference type="InterPro" id="IPR001320">
    <property type="entry name" value="Iontro_rcpt_C"/>
</dbReference>
<dbReference type="PANTHER" id="PTHR42643">
    <property type="entry name" value="IONOTROPIC RECEPTOR 20A-RELATED"/>
    <property type="match status" value="1"/>
</dbReference>
<evidence type="ECO:0000256" key="13">
    <source>
        <dbReference type="SAM" id="Phobius"/>
    </source>
</evidence>
<accession>A0AAE1Q0Q3</accession>
<keyword evidence="17" id="KW-1185">Reference proteome</keyword>
<evidence type="ECO:0008006" key="18">
    <source>
        <dbReference type="Google" id="ProtNLM"/>
    </source>
</evidence>
<reference evidence="16" key="1">
    <citation type="submission" date="2023-11" db="EMBL/GenBank/DDBJ databases">
        <title>Genome assemblies of two species of porcelain crab, Petrolisthes cinctipes and Petrolisthes manimaculis (Anomura: Porcellanidae).</title>
        <authorList>
            <person name="Angst P."/>
        </authorList>
    </citation>
    <scope>NUCLEOTIDE SEQUENCE</scope>
    <source>
        <strain evidence="16">PB745_02</strain>
        <tissue evidence="16">Gill</tissue>
    </source>
</reference>
<evidence type="ECO:0000256" key="3">
    <source>
        <dbReference type="ARBA" id="ARBA00022448"/>
    </source>
</evidence>
<evidence type="ECO:0000256" key="5">
    <source>
        <dbReference type="ARBA" id="ARBA00022692"/>
    </source>
</evidence>
<dbReference type="Pfam" id="PF00060">
    <property type="entry name" value="Lig_chan"/>
    <property type="match status" value="1"/>
</dbReference>
<keyword evidence="3" id="KW-0813">Transport</keyword>
<dbReference type="SMART" id="SM00079">
    <property type="entry name" value="PBPe"/>
    <property type="match status" value="1"/>
</dbReference>
<dbReference type="Gene3D" id="1.10.287.70">
    <property type="match status" value="1"/>
</dbReference>
<dbReference type="GO" id="GO:0015276">
    <property type="term" value="F:ligand-gated monoatomic ion channel activity"/>
    <property type="evidence" value="ECO:0007669"/>
    <property type="project" value="InterPro"/>
</dbReference>
<evidence type="ECO:0000256" key="4">
    <source>
        <dbReference type="ARBA" id="ARBA00022475"/>
    </source>
</evidence>
<dbReference type="InterPro" id="IPR052192">
    <property type="entry name" value="Insect_Ionotropic_Sensory_Rcpt"/>
</dbReference>
<evidence type="ECO:0000313" key="16">
    <source>
        <dbReference type="EMBL" id="KAK4316522.1"/>
    </source>
</evidence>
<evidence type="ECO:0000256" key="8">
    <source>
        <dbReference type="ARBA" id="ARBA00023136"/>
    </source>
</evidence>
<keyword evidence="7" id="KW-0406">Ion transport</keyword>
<dbReference type="PANTHER" id="PTHR42643:SF24">
    <property type="entry name" value="IONOTROPIC RECEPTOR 60A"/>
    <property type="match status" value="1"/>
</dbReference>
<feature type="transmembrane region" description="Helical" evidence="13">
    <location>
        <begin position="427"/>
        <end position="447"/>
    </location>
</feature>
<feature type="transmembrane region" description="Helical" evidence="13">
    <location>
        <begin position="345"/>
        <end position="364"/>
    </location>
</feature>
<dbReference type="SMART" id="SM00918">
    <property type="entry name" value="Lig_chan-Glu_bd"/>
    <property type="match status" value="1"/>
</dbReference>
<keyword evidence="8 13" id="KW-0472">Membrane</keyword>
<dbReference type="Proteomes" id="UP001292094">
    <property type="component" value="Unassembled WGS sequence"/>
</dbReference>